<evidence type="ECO:0000313" key="5">
    <source>
        <dbReference type="Proteomes" id="UP000070080"/>
    </source>
</evidence>
<evidence type="ECO:0000256" key="2">
    <source>
        <dbReference type="SAM" id="Coils"/>
    </source>
</evidence>
<evidence type="ECO:0000313" key="4">
    <source>
        <dbReference type="EMBL" id="KXB42018.1"/>
    </source>
</evidence>
<dbReference type="InterPro" id="IPR006343">
    <property type="entry name" value="DnaB/C_C"/>
</dbReference>
<accession>A0A133YFQ2</accession>
<dbReference type="Pfam" id="PF07261">
    <property type="entry name" value="DnaB_2"/>
    <property type="match status" value="1"/>
</dbReference>
<dbReference type="STRING" id="1497955.HMPREF1872_00492"/>
<dbReference type="NCBIfam" id="TIGR01446">
    <property type="entry name" value="DnaD_dom"/>
    <property type="match status" value="1"/>
</dbReference>
<proteinExistence type="inferred from homology"/>
<protein>
    <submittedName>
        <fullName evidence="4">DnaD domain protein</fullName>
    </submittedName>
</protein>
<feature type="domain" description="DnaB/C C-terminal" evidence="3">
    <location>
        <begin position="281"/>
        <end position="343"/>
    </location>
</feature>
<reference evidence="5" key="1">
    <citation type="submission" date="2016-01" db="EMBL/GenBank/DDBJ databases">
        <authorList>
            <person name="Mitreva M."/>
            <person name="Pepin K.H."/>
            <person name="Mihindukulasuriya K.A."/>
            <person name="Fulton R."/>
            <person name="Fronick C."/>
            <person name="O'Laughlin M."/>
            <person name="Miner T."/>
            <person name="Herter B."/>
            <person name="Rosa B.A."/>
            <person name="Cordes M."/>
            <person name="Tomlinson C."/>
            <person name="Wollam A."/>
            <person name="Palsikar V.B."/>
            <person name="Mardis E.R."/>
            <person name="Wilson R.K."/>
        </authorList>
    </citation>
    <scope>NUCLEOTIDE SEQUENCE [LARGE SCALE GENOMIC DNA]</scope>
    <source>
        <strain evidence="5">KA00274</strain>
    </source>
</reference>
<dbReference type="InterPro" id="IPR034829">
    <property type="entry name" value="DnaD-like_sf"/>
</dbReference>
<name>A0A133YFQ2_9FIRM</name>
<sequence>MKVLALQFSEQFMQHYLGTLSPLAWKLYLHLSFICSQRKNWQLQANEIELEPVNQFVNNKQYKAELKAATAELQQQSLLKADYTRQCLWLVSPDIQQKLWDLADMWQQELQTMSEEQKQNLTRSNFVLAQVDACTANNQKLLDYLLATKKQQLNANLLGQTEQTTAELSSTQASSDSDETEYNELVQAINQRFLVGFSSYSWINLIDKLHHEYHFENTLIYAIFATLQSEGHLYKDQIQRLADNLHKENITSAEAFDKWLSEQELIAKRRPFVQANLQRHNLTTADMQIVNKWFDEYAYDEEIIKYLFSKSVESTNPTLTWFDAIITRWHNSGYKTLEEIQQAEKEFKAKPKRQAYVRSGLASYQPRSQKENYTERHYDADFYKKLMQGSKHTLKYD</sequence>
<gene>
    <name evidence="4" type="ORF">HMPREF1872_00492</name>
</gene>
<evidence type="ECO:0000259" key="3">
    <source>
        <dbReference type="Pfam" id="PF07261"/>
    </source>
</evidence>
<comment type="caution">
    <text evidence="4">The sequence shown here is derived from an EMBL/GenBank/DDBJ whole genome shotgun (WGS) entry which is preliminary data.</text>
</comment>
<keyword evidence="5" id="KW-1185">Reference proteome</keyword>
<dbReference type="Proteomes" id="UP000070080">
    <property type="component" value="Unassembled WGS sequence"/>
</dbReference>
<organism evidence="4 5">
    <name type="scientific">Amygdalobacter nucleatus</name>
    <dbReference type="NCBI Taxonomy" id="3029274"/>
    <lineage>
        <taxon>Bacteria</taxon>
        <taxon>Bacillati</taxon>
        <taxon>Bacillota</taxon>
        <taxon>Clostridia</taxon>
        <taxon>Eubacteriales</taxon>
        <taxon>Oscillospiraceae</taxon>
        <taxon>Amygdalobacter</taxon>
    </lineage>
</organism>
<comment type="similarity">
    <text evidence="1">Belongs to the DnaB/DnaD family.</text>
</comment>
<dbReference type="Gene3D" id="1.10.10.630">
    <property type="entry name" value="DnaD domain-like"/>
    <property type="match status" value="1"/>
</dbReference>
<keyword evidence="2" id="KW-0175">Coiled coil</keyword>
<dbReference type="AlphaFoldDB" id="A0A133YFQ2"/>
<evidence type="ECO:0000256" key="1">
    <source>
        <dbReference type="ARBA" id="ARBA00093462"/>
    </source>
</evidence>
<feature type="coiled-coil region" evidence="2">
    <location>
        <begin position="59"/>
        <end position="86"/>
    </location>
</feature>
<dbReference type="SUPFAM" id="SSF158499">
    <property type="entry name" value="DnaD domain-like"/>
    <property type="match status" value="1"/>
</dbReference>
<dbReference type="EMBL" id="LSCV01000008">
    <property type="protein sequence ID" value="KXB42018.1"/>
    <property type="molecule type" value="Genomic_DNA"/>
</dbReference>